<evidence type="ECO:0000313" key="2">
    <source>
        <dbReference type="EMBL" id="MBD1386036.1"/>
    </source>
</evidence>
<gene>
    <name evidence="2" type="ORF">IDJ75_12150</name>
</gene>
<keyword evidence="1" id="KW-1133">Transmembrane helix</keyword>
<comment type="caution">
    <text evidence="2">The sequence shown here is derived from an EMBL/GenBank/DDBJ whole genome shotgun (WGS) entry which is preliminary data.</text>
</comment>
<evidence type="ECO:0000313" key="3">
    <source>
        <dbReference type="Proteomes" id="UP000618754"/>
    </source>
</evidence>
<feature type="transmembrane region" description="Helical" evidence="1">
    <location>
        <begin position="97"/>
        <end position="117"/>
    </location>
</feature>
<protein>
    <submittedName>
        <fullName evidence="2">DUF3810 domain-containing protein</fullName>
    </submittedName>
</protein>
<evidence type="ECO:0000256" key="1">
    <source>
        <dbReference type="SAM" id="Phobius"/>
    </source>
</evidence>
<keyword evidence="3" id="KW-1185">Reference proteome</keyword>
<feature type="transmembrane region" description="Helical" evidence="1">
    <location>
        <begin position="67"/>
        <end position="85"/>
    </location>
</feature>
<accession>A0ABR7X649</accession>
<dbReference type="InterPro" id="IPR024294">
    <property type="entry name" value="DUF3810"/>
</dbReference>
<reference evidence="2 3" key="1">
    <citation type="submission" date="2020-09" db="EMBL/GenBank/DDBJ databases">
        <title>Novel species of Mucilaginibacter isolated from a glacier on the Tibetan Plateau.</title>
        <authorList>
            <person name="Liu Q."/>
            <person name="Xin Y.-H."/>
        </authorList>
    </citation>
    <scope>NUCLEOTIDE SEQUENCE [LARGE SCALE GENOMIC DNA]</scope>
    <source>
        <strain evidence="2 3">CGMCC 1.13878</strain>
    </source>
</reference>
<sequence>MNKQKGKKALIKRGVAILALIVAIYLLNVFADHPKAVEWYYSEGLYPFICHILHPVFNLFPFSFGDVLYLVIIVYLIYAFIRLIAHCIKKRFMQAGLLATGVGIGVFAGVLMFYLFWGLNYFRPSAGERLNLRDSTYTKTELQKVTTILIDSANASRARVTPADLRRGNDSIYKTAVRAVVKLSGTSAEFSTYSPAVKPSLLTPLLNYISTSGYYNPFTGEAQINYQMPVFNRPFVACHEMSHQMGYGAEDEANFVGFLASSRSDDKLLRYSAYNVALNEFMHTMRYTDTVVFKQLKTRISPAVLADFKEERLYWLSYQNKLNTFTSIFYDNFLKVNNQPQGLDTYNRMVLLIMAMYKSK</sequence>
<proteinExistence type="predicted"/>
<dbReference type="RefSeq" id="WP_191175880.1">
    <property type="nucleotide sequence ID" value="NZ_JACWMW010000002.1"/>
</dbReference>
<dbReference type="Pfam" id="PF12725">
    <property type="entry name" value="DUF3810"/>
    <property type="match status" value="1"/>
</dbReference>
<dbReference type="Proteomes" id="UP000618754">
    <property type="component" value="Unassembled WGS sequence"/>
</dbReference>
<dbReference type="EMBL" id="JACWMW010000002">
    <property type="protein sequence ID" value="MBD1386036.1"/>
    <property type="molecule type" value="Genomic_DNA"/>
</dbReference>
<keyword evidence="1" id="KW-0812">Transmembrane</keyword>
<keyword evidence="1" id="KW-0472">Membrane</keyword>
<organism evidence="2 3">
    <name type="scientific">Mucilaginibacter rigui</name>
    <dbReference type="NCBI Taxonomy" id="534635"/>
    <lineage>
        <taxon>Bacteria</taxon>
        <taxon>Pseudomonadati</taxon>
        <taxon>Bacteroidota</taxon>
        <taxon>Sphingobacteriia</taxon>
        <taxon>Sphingobacteriales</taxon>
        <taxon>Sphingobacteriaceae</taxon>
        <taxon>Mucilaginibacter</taxon>
    </lineage>
</organism>
<name>A0ABR7X649_9SPHI</name>